<protein>
    <submittedName>
        <fullName evidence="3">Protein N-acetyltransferase, RimJ/RimL family</fullName>
    </submittedName>
</protein>
<dbReference type="GO" id="GO:0016747">
    <property type="term" value="F:acyltransferase activity, transferring groups other than amino-acyl groups"/>
    <property type="evidence" value="ECO:0007669"/>
    <property type="project" value="InterPro"/>
</dbReference>
<proteinExistence type="predicted"/>
<dbReference type="Gene3D" id="3.40.630.30">
    <property type="match status" value="1"/>
</dbReference>
<dbReference type="SUPFAM" id="SSF55729">
    <property type="entry name" value="Acyl-CoA N-acyltransferases (Nat)"/>
    <property type="match status" value="1"/>
</dbReference>
<gene>
    <name evidence="3" type="ORF">SAMN05444417_2913</name>
</gene>
<dbReference type="AlphaFoldDB" id="A0A1M6GTB7"/>
<organism evidence="3 4">
    <name type="scientific">Wenxinia saemankumensis</name>
    <dbReference type="NCBI Taxonomy" id="1447782"/>
    <lineage>
        <taxon>Bacteria</taxon>
        <taxon>Pseudomonadati</taxon>
        <taxon>Pseudomonadota</taxon>
        <taxon>Alphaproteobacteria</taxon>
        <taxon>Rhodobacterales</taxon>
        <taxon>Roseobacteraceae</taxon>
        <taxon>Wenxinia</taxon>
    </lineage>
</organism>
<name>A0A1M6GTB7_9RHOB</name>
<dbReference type="Proteomes" id="UP000184292">
    <property type="component" value="Unassembled WGS sequence"/>
</dbReference>
<dbReference type="PANTHER" id="PTHR43792">
    <property type="entry name" value="GNAT FAMILY, PUTATIVE (AFU_ORTHOLOGUE AFUA_3G00765)-RELATED-RELATED"/>
    <property type="match status" value="1"/>
</dbReference>
<dbReference type="InterPro" id="IPR051531">
    <property type="entry name" value="N-acetyltransferase"/>
</dbReference>
<dbReference type="OrthoDB" id="6293260at2"/>
<dbReference type="PANTHER" id="PTHR43792:SF1">
    <property type="entry name" value="N-ACETYLTRANSFERASE DOMAIN-CONTAINING PROTEIN"/>
    <property type="match status" value="1"/>
</dbReference>
<evidence type="ECO:0000313" key="3">
    <source>
        <dbReference type="EMBL" id="SHJ13198.1"/>
    </source>
</evidence>
<reference evidence="3 4" key="1">
    <citation type="submission" date="2016-11" db="EMBL/GenBank/DDBJ databases">
        <authorList>
            <person name="Jaros S."/>
            <person name="Januszkiewicz K."/>
            <person name="Wedrychowicz H."/>
        </authorList>
    </citation>
    <scope>NUCLEOTIDE SEQUENCE [LARGE SCALE GENOMIC DNA]</scope>
    <source>
        <strain evidence="3 4">DSM 100565</strain>
    </source>
</reference>
<keyword evidence="4" id="KW-1185">Reference proteome</keyword>
<dbReference type="InterPro" id="IPR000182">
    <property type="entry name" value="GNAT_dom"/>
</dbReference>
<evidence type="ECO:0000259" key="2">
    <source>
        <dbReference type="PROSITE" id="PS51186"/>
    </source>
</evidence>
<dbReference type="InterPro" id="IPR016181">
    <property type="entry name" value="Acyl_CoA_acyltransferase"/>
</dbReference>
<feature type="region of interest" description="Disordered" evidence="1">
    <location>
        <begin position="148"/>
        <end position="170"/>
    </location>
</feature>
<dbReference type="RefSeq" id="WP_073332355.1">
    <property type="nucleotide sequence ID" value="NZ_FQYO01000005.1"/>
</dbReference>
<dbReference type="EMBL" id="FQYO01000005">
    <property type="protein sequence ID" value="SHJ13198.1"/>
    <property type="molecule type" value="Genomic_DNA"/>
</dbReference>
<keyword evidence="3" id="KW-0808">Transferase</keyword>
<dbReference type="PROSITE" id="PS51186">
    <property type="entry name" value="GNAT"/>
    <property type="match status" value="1"/>
</dbReference>
<evidence type="ECO:0000256" key="1">
    <source>
        <dbReference type="SAM" id="MobiDB-lite"/>
    </source>
</evidence>
<evidence type="ECO:0000313" key="4">
    <source>
        <dbReference type="Proteomes" id="UP000184292"/>
    </source>
</evidence>
<sequence length="170" mass="18237">MIPTLTTDRLTLRPFAMGDFPAYAAFLASDEAVYMDGPHGEETAWGWFCHDTASWHLQGYGSLMIEDRATGAALGHVGIHRPPSFPEVEMGWVLYPAGRGRGAATEAAAALRDHVTADADLPGLVSYVDPRNTASIRLAQRLGAVRDDDAATPGGAPTLVFRHPLPQRTA</sequence>
<feature type="domain" description="N-acetyltransferase" evidence="2">
    <location>
        <begin position="10"/>
        <end position="166"/>
    </location>
</feature>
<accession>A0A1M6GTB7</accession>
<dbReference type="STRING" id="1447782.SAMN05444417_2913"/>
<dbReference type="Pfam" id="PF13302">
    <property type="entry name" value="Acetyltransf_3"/>
    <property type="match status" value="1"/>
</dbReference>